<protein>
    <recommendedName>
        <fullName evidence="4">DUF2798 domain-containing protein</fullName>
    </recommendedName>
</protein>
<feature type="transmembrane region" description="Helical" evidence="1">
    <location>
        <begin position="12"/>
        <end position="37"/>
    </location>
</feature>
<comment type="caution">
    <text evidence="2">The sequence shown here is derived from an EMBL/GenBank/DDBJ whole genome shotgun (WGS) entry which is preliminary data.</text>
</comment>
<evidence type="ECO:0000256" key="1">
    <source>
        <dbReference type="SAM" id="Phobius"/>
    </source>
</evidence>
<feature type="transmembrane region" description="Helical" evidence="1">
    <location>
        <begin position="49"/>
        <end position="69"/>
    </location>
</feature>
<reference evidence="3" key="1">
    <citation type="submission" date="2017-03" db="EMBL/GenBank/DDBJ databases">
        <authorList>
            <person name="Safronova V.I."/>
            <person name="Sazanova A.L."/>
            <person name="Chirak E.R."/>
        </authorList>
    </citation>
    <scope>NUCLEOTIDE SEQUENCE [LARGE SCALE GENOMIC DNA]</scope>
    <source>
        <strain evidence="3">Ach-343</strain>
    </source>
</reference>
<name>A0A2W7C8L6_9HYPH</name>
<keyword evidence="1" id="KW-1133">Transmembrane helix</keyword>
<keyword evidence="3" id="KW-1185">Reference proteome</keyword>
<dbReference type="EMBL" id="MZXV01000013">
    <property type="protein sequence ID" value="PZV39247.1"/>
    <property type="molecule type" value="Genomic_DNA"/>
</dbReference>
<dbReference type="RefSeq" id="WP_111542997.1">
    <property type="nucleotide sequence ID" value="NZ_JBHLYT010000007.1"/>
</dbReference>
<evidence type="ECO:0008006" key="4">
    <source>
        <dbReference type="Google" id="ProtNLM"/>
    </source>
</evidence>
<keyword evidence="1" id="KW-0812">Transmembrane</keyword>
<accession>A0A2W7C8L6</accession>
<dbReference type="Proteomes" id="UP000248616">
    <property type="component" value="Unassembled WGS sequence"/>
</dbReference>
<dbReference type="InterPro" id="IPR021529">
    <property type="entry name" value="DUF2798"/>
</dbReference>
<dbReference type="OrthoDB" id="7159403at2"/>
<organism evidence="2 3">
    <name type="scientific">Mesorhizobium kowhaii</name>
    <dbReference type="NCBI Taxonomy" id="1300272"/>
    <lineage>
        <taxon>Bacteria</taxon>
        <taxon>Pseudomonadati</taxon>
        <taxon>Pseudomonadota</taxon>
        <taxon>Alphaproteobacteria</taxon>
        <taxon>Hyphomicrobiales</taxon>
        <taxon>Phyllobacteriaceae</taxon>
        <taxon>Mesorhizobium</taxon>
    </lineage>
</organism>
<gene>
    <name evidence="2" type="ORF">B5V02_04425</name>
</gene>
<evidence type="ECO:0000313" key="3">
    <source>
        <dbReference type="Proteomes" id="UP000248616"/>
    </source>
</evidence>
<keyword evidence="1" id="KW-0472">Membrane</keyword>
<dbReference type="AlphaFoldDB" id="A0A2W7C8L6"/>
<dbReference type="Pfam" id="PF11391">
    <property type="entry name" value="DUF2798"/>
    <property type="match status" value="1"/>
</dbReference>
<sequence length="85" mass="9569">MTARNRRRKLPARYAAILSPLVLSLLMTFIVSFISTLRSLGFHPSLPSIWMTAWGLSWMVAFPTLLLVLPMVRRIVGALCEPASR</sequence>
<evidence type="ECO:0000313" key="2">
    <source>
        <dbReference type="EMBL" id="PZV39247.1"/>
    </source>
</evidence>
<proteinExistence type="predicted"/>